<evidence type="ECO:0000313" key="2">
    <source>
        <dbReference type="Proteomes" id="UP000249890"/>
    </source>
</evidence>
<keyword evidence="2" id="KW-1185">Reference proteome</keyword>
<dbReference type="OrthoDB" id="2882291at2"/>
<dbReference type="PIRSF" id="PIRSF015278">
    <property type="entry name" value="UCP015278"/>
    <property type="match status" value="1"/>
</dbReference>
<proteinExistence type="predicted"/>
<gene>
    <name evidence="1" type="ORF">B9T62_20835</name>
</gene>
<sequence length="171" mass="20253">MNSLKIIIPYEYITNFVNLTWSDLFFAIKQGYLTSEAATEHAMYVISEEQNLSQDVIDLAWVKKGEDIHPYINKLSGFITVEDNNIAQEKILYVVLQWVYENKEHYTDPLEVVETIYADFDYPEEISQFVRYMPPNQPLLDSLELSNERLYRNWSEYLEIQKKRFSDSNEG</sequence>
<evidence type="ECO:0008006" key="3">
    <source>
        <dbReference type="Google" id="ProtNLM"/>
    </source>
</evidence>
<reference evidence="1 2" key="1">
    <citation type="submission" date="2017-06" db="EMBL/GenBank/DDBJ databases">
        <title>Complete genome sequence of Paenibacillus donghaensis KCTC 13049T isolated from East Sea sediment, South Korea.</title>
        <authorList>
            <person name="Jung B.K."/>
            <person name="Hong S.-J."/>
            <person name="Shin J.-H."/>
        </authorList>
    </citation>
    <scope>NUCLEOTIDE SEQUENCE [LARGE SCALE GENOMIC DNA]</scope>
    <source>
        <strain evidence="1 2">KCTC 13049</strain>
    </source>
</reference>
<protein>
    <recommendedName>
        <fullName evidence="3">DUF2247 domain-containing protein</fullName>
    </recommendedName>
</protein>
<name>A0A2Z2KTX1_9BACL</name>
<dbReference type="InterPro" id="IPR016630">
    <property type="entry name" value="UCP015278"/>
</dbReference>
<evidence type="ECO:0000313" key="1">
    <source>
        <dbReference type="EMBL" id="ASA23038.1"/>
    </source>
</evidence>
<dbReference type="EMBL" id="CP021780">
    <property type="protein sequence ID" value="ASA23038.1"/>
    <property type="molecule type" value="Genomic_DNA"/>
</dbReference>
<dbReference type="Pfam" id="PF10004">
    <property type="entry name" value="DUF2247"/>
    <property type="match status" value="1"/>
</dbReference>
<dbReference type="KEGG" id="pdh:B9T62_20835"/>
<dbReference type="Proteomes" id="UP000249890">
    <property type="component" value="Chromosome"/>
</dbReference>
<dbReference type="RefSeq" id="WP_087917035.1">
    <property type="nucleotide sequence ID" value="NZ_CP021780.1"/>
</dbReference>
<organism evidence="1 2">
    <name type="scientific">Paenibacillus donghaensis</name>
    <dbReference type="NCBI Taxonomy" id="414771"/>
    <lineage>
        <taxon>Bacteria</taxon>
        <taxon>Bacillati</taxon>
        <taxon>Bacillota</taxon>
        <taxon>Bacilli</taxon>
        <taxon>Bacillales</taxon>
        <taxon>Paenibacillaceae</taxon>
        <taxon>Paenibacillus</taxon>
    </lineage>
</organism>
<dbReference type="AlphaFoldDB" id="A0A2Z2KTX1"/>
<accession>A0A2Z2KTX1</accession>